<gene>
    <name evidence="2" type="ORF">AsFPU1_2572</name>
</gene>
<name>A0A401IJ07_APHSA</name>
<keyword evidence="3" id="KW-1185">Reference proteome</keyword>
<organism evidence="2 3">
    <name type="scientific">Aphanothece sacrum FPU1</name>
    <dbReference type="NCBI Taxonomy" id="1920663"/>
    <lineage>
        <taxon>Bacteria</taxon>
        <taxon>Bacillati</taxon>
        <taxon>Cyanobacteriota</taxon>
        <taxon>Cyanophyceae</taxon>
        <taxon>Oscillatoriophycideae</taxon>
        <taxon>Chroococcales</taxon>
        <taxon>Aphanothecaceae</taxon>
        <taxon>Aphanothece</taxon>
    </lineage>
</organism>
<proteinExistence type="predicted"/>
<evidence type="ECO:0000313" key="2">
    <source>
        <dbReference type="EMBL" id="GBF81160.1"/>
    </source>
</evidence>
<reference evidence="3" key="1">
    <citation type="submission" date="2017-05" db="EMBL/GenBank/DDBJ databases">
        <title>Physiological properties and genetic analysis related to exopolysaccharide production of fresh-water unicellular cyanobacterium Aphanothece sacrum, Suizenji Nori, that has been cultured as a food source in Japan.</title>
        <authorList>
            <person name="Kanesaki Y."/>
            <person name="Yoshikawa S."/>
            <person name="Ohki K."/>
        </authorList>
    </citation>
    <scope>NUCLEOTIDE SEQUENCE [LARGE SCALE GENOMIC DNA]</scope>
    <source>
        <strain evidence="3">FPU1</strain>
    </source>
</reference>
<evidence type="ECO:0000313" key="3">
    <source>
        <dbReference type="Proteomes" id="UP000287247"/>
    </source>
</evidence>
<dbReference type="OrthoDB" id="421643at2"/>
<accession>A0A401IJ07</accession>
<feature type="coiled-coil region" evidence="1">
    <location>
        <begin position="5"/>
        <end position="32"/>
    </location>
</feature>
<keyword evidence="1" id="KW-0175">Coiled coil</keyword>
<dbReference type="Proteomes" id="UP000287247">
    <property type="component" value="Unassembled WGS sequence"/>
</dbReference>
<dbReference type="EMBL" id="BDQK01000013">
    <property type="protein sequence ID" value="GBF81160.1"/>
    <property type="molecule type" value="Genomic_DNA"/>
</dbReference>
<sequence>MAKSLQKIKQELESLETQSTELATELDRLYRHYLQVLSQSTKNQFILACYQICTQIYPETFLKLSFSQREKLQEKFRQLYGEIQSRFFSYLEVSPFVSPPQPTLTEQILLRLSPEQEPSFKVTESKEKFKISEINNPEMLVHWCQGVEEGIRETLNHLSQEANNYLQKAQIISSNLPPQILEMALQAEEAGVTSGNSPNILNLLVERKTDQENEGEDDEDDNETDGKITKISAINLRLSEIEFADTTLSIERKEIRSCLEKLKKMRKYYRLTQQEYAQAEAEAAWRSSWHE</sequence>
<dbReference type="RefSeq" id="WP_124971194.1">
    <property type="nucleotide sequence ID" value="NZ_BDQK01000013.1"/>
</dbReference>
<dbReference type="AlphaFoldDB" id="A0A401IJ07"/>
<evidence type="ECO:0000256" key="1">
    <source>
        <dbReference type="SAM" id="Coils"/>
    </source>
</evidence>
<protein>
    <submittedName>
        <fullName evidence="2">Uncharacterized protein</fullName>
    </submittedName>
</protein>
<comment type="caution">
    <text evidence="2">The sequence shown here is derived from an EMBL/GenBank/DDBJ whole genome shotgun (WGS) entry which is preliminary data.</text>
</comment>